<feature type="transmembrane region" description="Helical" evidence="5">
    <location>
        <begin position="170"/>
        <end position="191"/>
    </location>
</feature>
<dbReference type="KEGG" id="chn:A605_04455"/>
<feature type="transmembrane region" description="Helical" evidence="5">
    <location>
        <begin position="80"/>
        <end position="99"/>
    </location>
</feature>
<dbReference type="InterPro" id="IPR052524">
    <property type="entry name" value="MFS_Cyanate_Porter"/>
</dbReference>
<keyword evidence="8" id="KW-1185">Reference proteome</keyword>
<gene>
    <name evidence="7" type="ORF">A605_04455</name>
</gene>
<comment type="subcellular location">
    <subcellularLocation>
        <location evidence="1">Cell membrane</location>
        <topology evidence="1">Multi-pass membrane protein</topology>
    </subcellularLocation>
</comment>
<evidence type="ECO:0000313" key="8">
    <source>
        <dbReference type="Proteomes" id="UP000011723"/>
    </source>
</evidence>
<dbReference type="OrthoDB" id="5317164at2"/>
<dbReference type="eggNOG" id="COG2807">
    <property type="taxonomic scope" value="Bacteria"/>
</dbReference>
<dbReference type="InterPro" id="IPR036259">
    <property type="entry name" value="MFS_trans_sf"/>
</dbReference>
<protein>
    <recommendedName>
        <fullName evidence="6">Major facilitator superfamily (MFS) profile domain-containing protein</fullName>
    </recommendedName>
</protein>
<feature type="transmembrane region" description="Helical" evidence="5">
    <location>
        <begin position="352"/>
        <end position="375"/>
    </location>
</feature>
<dbReference type="GO" id="GO:0022857">
    <property type="term" value="F:transmembrane transporter activity"/>
    <property type="evidence" value="ECO:0007669"/>
    <property type="project" value="InterPro"/>
</dbReference>
<evidence type="ECO:0000256" key="4">
    <source>
        <dbReference type="ARBA" id="ARBA00023136"/>
    </source>
</evidence>
<dbReference type="RefSeq" id="WP_015400321.1">
    <property type="nucleotide sequence ID" value="NC_020302.1"/>
</dbReference>
<keyword evidence="3 5" id="KW-1133">Transmembrane helix</keyword>
<dbReference type="SUPFAM" id="SSF103473">
    <property type="entry name" value="MFS general substrate transporter"/>
    <property type="match status" value="1"/>
</dbReference>
<feature type="transmembrane region" description="Helical" evidence="5">
    <location>
        <begin position="139"/>
        <end position="164"/>
    </location>
</feature>
<evidence type="ECO:0000256" key="2">
    <source>
        <dbReference type="ARBA" id="ARBA00022692"/>
    </source>
</evidence>
<dbReference type="PANTHER" id="PTHR23523">
    <property type="match status" value="1"/>
</dbReference>
<name>M1NQV8_9CORY</name>
<feature type="transmembrane region" description="Helical" evidence="5">
    <location>
        <begin position="293"/>
        <end position="313"/>
    </location>
</feature>
<feature type="transmembrane region" description="Helical" evidence="5">
    <location>
        <begin position="265"/>
        <end position="286"/>
    </location>
</feature>
<dbReference type="Gene3D" id="1.20.1250.20">
    <property type="entry name" value="MFS general substrate transporter like domains"/>
    <property type="match status" value="1"/>
</dbReference>
<dbReference type="InterPro" id="IPR020846">
    <property type="entry name" value="MFS_dom"/>
</dbReference>
<feature type="transmembrane region" description="Helical" evidence="5">
    <location>
        <begin position="105"/>
        <end position="127"/>
    </location>
</feature>
<dbReference type="EMBL" id="CP003697">
    <property type="protein sequence ID" value="AGF71902.1"/>
    <property type="molecule type" value="Genomic_DNA"/>
</dbReference>
<accession>M1NQV8</accession>
<dbReference type="GO" id="GO:0005886">
    <property type="term" value="C:plasma membrane"/>
    <property type="evidence" value="ECO:0007669"/>
    <property type="project" value="UniProtKB-SubCell"/>
</dbReference>
<feature type="domain" description="Major facilitator superfamily (MFS) profile" evidence="6">
    <location>
        <begin position="15"/>
        <end position="405"/>
    </location>
</feature>
<dbReference type="STRING" id="1121362.A605_04455"/>
<sequence length="419" mass="43984">MTDSPTQRRIPRVIPALLAFVAVFVAAINLRAGIASVGPVLSDVLAAFDASGSLAGLVTAMPGLFFGIMGLCAVPLARRLGLSLTLTLGMVLTLIGLAVRPWVDGIWVFIALTALVVAGIALANVLLPAWIKNHGGRHIVALMTIYGSILGLSGALGPLSSLLFEGADAWRWSLFVWAGFAVVQVLVWGFVVARARFDFPSATEADEVPGGAVAGTKRAEVSLWRSPTAVFLMIFFGLQSMNAYIQMGWLPQIYLDKGVSAEVGSIALALVGALNVIGGLVMPVIIDRVRNLAVFPVLFSVLAVAGYLGLYFAADTVPLLWAFLLGLGGFCFPTAIALIPARSRTPLVTARLSGFVQPIGYFIAALGPFLVGVVYQATGEWSAILLTLMAAAGLMAVIGFRASRPGYIDDELDAAESPA</sequence>
<feature type="transmembrane region" description="Helical" evidence="5">
    <location>
        <begin position="319"/>
        <end position="340"/>
    </location>
</feature>
<feature type="transmembrane region" description="Helical" evidence="5">
    <location>
        <begin position="381"/>
        <end position="400"/>
    </location>
</feature>
<dbReference type="Proteomes" id="UP000011723">
    <property type="component" value="Chromosome"/>
</dbReference>
<evidence type="ECO:0000256" key="3">
    <source>
        <dbReference type="ARBA" id="ARBA00022989"/>
    </source>
</evidence>
<feature type="transmembrane region" description="Helical" evidence="5">
    <location>
        <begin position="54"/>
        <end position="73"/>
    </location>
</feature>
<feature type="transmembrane region" description="Helical" evidence="5">
    <location>
        <begin position="12"/>
        <end position="34"/>
    </location>
</feature>
<evidence type="ECO:0000256" key="1">
    <source>
        <dbReference type="ARBA" id="ARBA00004651"/>
    </source>
</evidence>
<feature type="transmembrane region" description="Helical" evidence="5">
    <location>
        <begin position="227"/>
        <end position="245"/>
    </location>
</feature>
<dbReference type="PANTHER" id="PTHR23523:SF2">
    <property type="entry name" value="2-NITROIMIDAZOLE TRANSPORTER"/>
    <property type="match status" value="1"/>
</dbReference>
<keyword evidence="2 5" id="KW-0812">Transmembrane</keyword>
<reference evidence="7 8" key="1">
    <citation type="journal article" date="2012" name="Stand. Genomic Sci.">
        <title>Genome sequence of the halotolerant bacterium Corynebacterium halotolerans type strain YIM 70093(T) (= DSM 44683(T)).</title>
        <authorList>
            <person name="Ruckert C."/>
            <person name="Albersmeier A."/>
            <person name="Al-Dilaimi A."/>
            <person name="Niehaus K."/>
            <person name="Szczepanowski R."/>
            <person name="Kalinowski J."/>
        </authorList>
    </citation>
    <scope>NUCLEOTIDE SEQUENCE [LARGE SCALE GENOMIC DNA]</scope>
    <source>
        <strain evidence="7">YIM 70093</strain>
    </source>
</reference>
<dbReference type="HOGENOM" id="CLU_038046_0_0_11"/>
<evidence type="ECO:0000313" key="7">
    <source>
        <dbReference type="EMBL" id="AGF71902.1"/>
    </source>
</evidence>
<keyword evidence="4 5" id="KW-0472">Membrane</keyword>
<dbReference type="InterPro" id="IPR011701">
    <property type="entry name" value="MFS"/>
</dbReference>
<proteinExistence type="predicted"/>
<dbReference type="Pfam" id="PF07690">
    <property type="entry name" value="MFS_1"/>
    <property type="match status" value="1"/>
</dbReference>
<dbReference type="PROSITE" id="PS50850">
    <property type="entry name" value="MFS"/>
    <property type="match status" value="1"/>
</dbReference>
<dbReference type="AlphaFoldDB" id="M1NQV8"/>
<evidence type="ECO:0000256" key="5">
    <source>
        <dbReference type="SAM" id="Phobius"/>
    </source>
</evidence>
<evidence type="ECO:0000259" key="6">
    <source>
        <dbReference type="PROSITE" id="PS50850"/>
    </source>
</evidence>
<dbReference type="PATRIC" id="fig|1121362.3.peg.895"/>
<organism evidence="7 8">
    <name type="scientific">Corynebacterium halotolerans YIM 70093 = DSM 44683</name>
    <dbReference type="NCBI Taxonomy" id="1121362"/>
    <lineage>
        <taxon>Bacteria</taxon>
        <taxon>Bacillati</taxon>
        <taxon>Actinomycetota</taxon>
        <taxon>Actinomycetes</taxon>
        <taxon>Mycobacteriales</taxon>
        <taxon>Corynebacteriaceae</taxon>
        <taxon>Corynebacterium</taxon>
    </lineage>
</organism>